<evidence type="ECO:0000313" key="3">
    <source>
        <dbReference type="Proteomes" id="UP000594260"/>
    </source>
</evidence>
<dbReference type="Proteomes" id="UP000594260">
    <property type="component" value="Unplaced"/>
</dbReference>
<protein>
    <submittedName>
        <fullName evidence="2">Uncharacterized protein</fullName>
    </submittedName>
</protein>
<accession>A0A7M7MCL9</accession>
<feature type="compositionally biased region" description="Polar residues" evidence="1">
    <location>
        <begin position="66"/>
        <end position="76"/>
    </location>
</feature>
<feature type="compositionally biased region" description="Polar residues" evidence="1">
    <location>
        <begin position="24"/>
        <end position="41"/>
    </location>
</feature>
<dbReference type="RefSeq" id="XP_022666455.1">
    <property type="nucleotide sequence ID" value="XM_022810720.1"/>
</dbReference>
<proteinExistence type="predicted"/>
<feature type="region of interest" description="Disordered" evidence="1">
    <location>
        <begin position="1"/>
        <end position="205"/>
    </location>
</feature>
<dbReference type="EnsemblMetazoa" id="XM_022810720">
    <property type="protein sequence ID" value="XP_022666455"/>
    <property type="gene ID" value="LOC111252571"/>
</dbReference>
<evidence type="ECO:0000313" key="2">
    <source>
        <dbReference type="EnsemblMetazoa" id="XP_022666455"/>
    </source>
</evidence>
<dbReference type="InParanoid" id="A0A7M7MCL9"/>
<dbReference type="AlphaFoldDB" id="A0A7M7MCL9"/>
<evidence type="ECO:0000256" key="1">
    <source>
        <dbReference type="SAM" id="MobiDB-lite"/>
    </source>
</evidence>
<keyword evidence="3" id="KW-1185">Reference proteome</keyword>
<organism evidence="2 3">
    <name type="scientific">Varroa destructor</name>
    <name type="common">Honeybee mite</name>
    <dbReference type="NCBI Taxonomy" id="109461"/>
    <lineage>
        <taxon>Eukaryota</taxon>
        <taxon>Metazoa</taxon>
        <taxon>Ecdysozoa</taxon>
        <taxon>Arthropoda</taxon>
        <taxon>Chelicerata</taxon>
        <taxon>Arachnida</taxon>
        <taxon>Acari</taxon>
        <taxon>Parasitiformes</taxon>
        <taxon>Mesostigmata</taxon>
        <taxon>Gamasina</taxon>
        <taxon>Dermanyssoidea</taxon>
        <taxon>Varroidae</taxon>
        <taxon>Varroa</taxon>
    </lineage>
</organism>
<feature type="compositionally biased region" description="Basic and acidic residues" evidence="1">
    <location>
        <begin position="56"/>
        <end position="65"/>
    </location>
</feature>
<dbReference type="GeneID" id="111252571"/>
<reference evidence="2" key="1">
    <citation type="submission" date="2021-01" db="UniProtKB">
        <authorList>
            <consortium name="EnsemblMetazoa"/>
        </authorList>
    </citation>
    <scope>IDENTIFICATION</scope>
</reference>
<feature type="compositionally biased region" description="Basic and acidic residues" evidence="1">
    <location>
        <begin position="82"/>
        <end position="205"/>
    </location>
</feature>
<name>A0A7M7MCL9_VARDE</name>
<dbReference type="KEGG" id="vde:111252571"/>
<sequence length="205" mass="22958">MYDENRKTPRKLNSSKTRDDLVQLKTSTRANQDQSPQNSNPIEDAWSEGPANRLHGGKEAKKGEPQDQQGGSQDQIVSKKCQGTEREKLQRHEETAKKKPEKKLDAKKKAEKESPAKNKAEKESPAKKVEKESPAKKKAEKESPAKKKAEDLPEKKKAAEELATKKKTGELVTKKAKLVETKKPEEGLVEMKKPEEGLVETKKPA</sequence>